<dbReference type="InterPro" id="IPR001610">
    <property type="entry name" value="PAC"/>
</dbReference>
<comment type="caution">
    <text evidence="9">The sequence shown here is derived from an EMBL/GenBank/DDBJ whole genome shotgun (WGS) entry which is preliminary data.</text>
</comment>
<dbReference type="PROSITE" id="PS50113">
    <property type="entry name" value="PAC"/>
    <property type="match status" value="1"/>
</dbReference>
<dbReference type="SUPFAM" id="SSF55874">
    <property type="entry name" value="ATPase domain of HSP90 chaperone/DNA topoisomerase II/histidine kinase"/>
    <property type="match status" value="1"/>
</dbReference>
<dbReference type="InterPro" id="IPR000700">
    <property type="entry name" value="PAS-assoc_C"/>
</dbReference>
<reference evidence="9 10" key="1">
    <citation type="submission" date="2020-09" db="EMBL/GenBank/DDBJ databases">
        <title>Genome seq and assembly of Chryseobacterium sp.</title>
        <authorList>
            <person name="Chhetri G."/>
        </authorList>
    </citation>
    <scope>NUCLEOTIDE SEQUENCE [LARGE SCALE GENOMIC DNA]</scope>
    <source>
        <strain evidence="9 10">GCR10</strain>
    </source>
</reference>
<dbReference type="InterPro" id="IPR005467">
    <property type="entry name" value="His_kinase_dom"/>
</dbReference>
<keyword evidence="5" id="KW-0418">Kinase</keyword>
<dbReference type="Proteomes" id="UP000637299">
    <property type="component" value="Unassembled WGS sequence"/>
</dbReference>
<dbReference type="InterPro" id="IPR000014">
    <property type="entry name" value="PAS"/>
</dbReference>
<evidence type="ECO:0000313" key="9">
    <source>
        <dbReference type="EMBL" id="MBD8083861.1"/>
    </source>
</evidence>
<dbReference type="InterPro" id="IPR035965">
    <property type="entry name" value="PAS-like_dom_sf"/>
</dbReference>
<keyword evidence="4" id="KW-0808">Transferase</keyword>
<dbReference type="NCBIfam" id="TIGR00229">
    <property type="entry name" value="sensory_box"/>
    <property type="match status" value="2"/>
</dbReference>
<dbReference type="SUPFAM" id="SSF55785">
    <property type="entry name" value="PYP-like sensor domain (PAS domain)"/>
    <property type="match status" value="3"/>
</dbReference>
<dbReference type="Gene3D" id="3.30.565.10">
    <property type="entry name" value="Histidine kinase-like ATPase, C-terminal domain"/>
    <property type="match status" value="1"/>
</dbReference>
<protein>
    <recommendedName>
        <fullName evidence="2">histidine kinase</fullName>
        <ecNumber evidence="2">2.7.13.3</ecNumber>
    </recommendedName>
</protein>
<dbReference type="InterPro" id="IPR052162">
    <property type="entry name" value="Sensor_kinase/Photoreceptor"/>
</dbReference>
<dbReference type="SMART" id="SM00388">
    <property type="entry name" value="HisKA"/>
    <property type="match status" value="1"/>
</dbReference>
<dbReference type="EMBL" id="JACYFS010000005">
    <property type="protein sequence ID" value="MBD8083861.1"/>
    <property type="molecule type" value="Genomic_DNA"/>
</dbReference>
<keyword evidence="6" id="KW-0175">Coiled coil</keyword>
<keyword evidence="3" id="KW-0597">Phosphoprotein</keyword>
<dbReference type="Gene3D" id="3.30.450.20">
    <property type="entry name" value="PAS domain"/>
    <property type="match status" value="3"/>
</dbReference>
<evidence type="ECO:0000256" key="1">
    <source>
        <dbReference type="ARBA" id="ARBA00000085"/>
    </source>
</evidence>
<dbReference type="Gene3D" id="1.10.287.130">
    <property type="match status" value="1"/>
</dbReference>
<dbReference type="InterPro" id="IPR036890">
    <property type="entry name" value="HATPase_C_sf"/>
</dbReference>
<organism evidence="9 10">
    <name type="scientific">Chryseobacterium caseinilyticum</name>
    <dbReference type="NCBI Taxonomy" id="2771428"/>
    <lineage>
        <taxon>Bacteria</taxon>
        <taxon>Pseudomonadati</taxon>
        <taxon>Bacteroidota</taxon>
        <taxon>Flavobacteriia</taxon>
        <taxon>Flavobacteriales</taxon>
        <taxon>Weeksellaceae</taxon>
        <taxon>Chryseobacterium group</taxon>
        <taxon>Chryseobacterium</taxon>
    </lineage>
</organism>
<dbReference type="InterPro" id="IPR036097">
    <property type="entry name" value="HisK_dim/P_sf"/>
</dbReference>
<dbReference type="RefSeq" id="WP_191737692.1">
    <property type="nucleotide sequence ID" value="NZ_JACYFS010000005.1"/>
</dbReference>
<dbReference type="InterPro" id="IPR003661">
    <property type="entry name" value="HisK_dim/P_dom"/>
</dbReference>
<dbReference type="PRINTS" id="PR00344">
    <property type="entry name" value="BCTRLSENSOR"/>
</dbReference>
<dbReference type="Pfam" id="PF02518">
    <property type="entry name" value="HATPase_c"/>
    <property type="match status" value="1"/>
</dbReference>
<evidence type="ECO:0000256" key="2">
    <source>
        <dbReference type="ARBA" id="ARBA00012438"/>
    </source>
</evidence>
<dbReference type="CDD" id="cd00075">
    <property type="entry name" value="HATPase"/>
    <property type="match status" value="1"/>
</dbReference>
<dbReference type="CDD" id="cd00130">
    <property type="entry name" value="PAS"/>
    <property type="match status" value="1"/>
</dbReference>
<dbReference type="InterPro" id="IPR004358">
    <property type="entry name" value="Sig_transdc_His_kin-like_C"/>
</dbReference>
<dbReference type="PANTHER" id="PTHR43304:SF1">
    <property type="entry name" value="PAC DOMAIN-CONTAINING PROTEIN"/>
    <property type="match status" value="1"/>
</dbReference>
<dbReference type="EC" id="2.7.13.3" evidence="2"/>
<proteinExistence type="predicted"/>
<evidence type="ECO:0000256" key="4">
    <source>
        <dbReference type="ARBA" id="ARBA00022679"/>
    </source>
</evidence>
<dbReference type="Pfam" id="PF00512">
    <property type="entry name" value="HisKA"/>
    <property type="match status" value="1"/>
</dbReference>
<evidence type="ECO:0000259" key="7">
    <source>
        <dbReference type="PROSITE" id="PS50109"/>
    </source>
</evidence>
<name>A0ABR8ZGQ5_9FLAO</name>
<gene>
    <name evidence="9" type="ORF">IC610_15730</name>
</gene>
<dbReference type="Pfam" id="PF08447">
    <property type="entry name" value="PAS_3"/>
    <property type="match status" value="1"/>
</dbReference>
<sequence>MNTPQHINSEELLSVLFYSPNATAVYQGENIKILTANQAMLNLWGKDRSVTGKNFIDAIPELRDQPFLDILKKVWSTGKTYYAKDTSAMLEVDGIVKEFFFDFEYKAILNEDGTTRYILHTAFEVSDRMKAWRLVEEKSLKEQELIEDLLALNEEYQATNEELMSTNEELMTSEENLNSVLELVNEKEHLFRVMVEQSPVAMASLKGSELIVDVANEHVLKIWGKNISVVGLPLQEALPEIKDQGFLEILKNVYETDTPFHGKELRAVILVDGIPTERFLNFIYQPTNPDQNGEKYILIVAIDVTEQVNARKSVSDVNTRFQIALDAGKLGSTEVHLASGTMQSTDQFKKNYGFLPEEDFKYSDLFEAMFPEYRDRVKNLVQEAIRTNGTYTAEYPVKWRDGSTHWIQAHGRPRYDENGNADRMVGMTLDITEKKLFDQQKDDFLSVASHELRTPITILKASLQYLDRIKDRPFGEPHRKMISQSLTGIDRMTEMVDGLLNVRRLTEGQLQIRKNWFNMYDMLSVTCNHIRVEGKYSLILEGEKDIRVFADEHRIDQVVINFVNNAVKYASDSDKIYLSVSTEGNCVKVSVKDFGEGISEEILPKIFDRYYRASHSGNEYSGLGLGLYICSEIIKQHGGEIGADSNIGEGSTFWFTIPIMQK</sequence>
<feature type="coiled-coil region" evidence="6">
    <location>
        <begin position="135"/>
        <end position="176"/>
    </location>
</feature>
<feature type="domain" description="Histidine kinase" evidence="7">
    <location>
        <begin position="447"/>
        <end position="661"/>
    </location>
</feature>
<dbReference type="SMART" id="SM00086">
    <property type="entry name" value="PAC"/>
    <property type="match status" value="1"/>
</dbReference>
<evidence type="ECO:0000313" key="10">
    <source>
        <dbReference type="Proteomes" id="UP000637299"/>
    </source>
</evidence>
<feature type="domain" description="PAC" evidence="8">
    <location>
        <begin position="391"/>
        <end position="443"/>
    </location>
</feature>
<dbReference type="PANTHER" id="PTHR43304">
    <property type="entry name" value="PHYTOCHROME-LIKE PROTEIN CPH1"/>
    <property type="match status" value="1"/>
</dbReference>
<evidence type="ECO:0000256" key="5">
    <source>
        <dbReference type="ARBA" id="ARBA00022777"/>
    </source>
</evidence>
<keyword evidence="10" id="KW-1185">Reference proteome</keyword>
<dbReference type="PROSITE" id="PS50109">
    <property type="entry name" value="HIS_KIN"/>
    <property type="match status" value="1"/>
</dbReference>
<evidence type="ECO:0000259" key="8">
    <source>
        <dbReference type="PROSITE" id="PS50113"/>
    </source>
</evidence>
<dbReference type="SUPFAM" id="SSF47384">
    <property type="entry name" value="Homodimeric domain of signal transducing histidine kinase"/>
    <property type="match status" value="1"/>
</dbReference>
<dbReference type="SMART" id="SM00387">
    <property type="entry name" value="HATPase_c"/>
    <property type="match status" value="1"/>
</dbReference>
<evidence type="ECO:0000256" key="6">
    <source>
        <dbReference type="SAM" id="Coils"/>
    </source>
</evidence>
<dbReference type="InterPro" id="IPR013655">
    <property type="entry name" value="PAS_fold_3"/>
</dbReference>
<dbReference type="InterPro" id="IPR003594">
    <property type="entry name" value="HATPase_dom"/>
</dbReference>
<accession>A0ABR8ZGQ5</accession>
<dbReference type="CDD" id="cd00082">
    <property type="entry name" value="HisKA"/>
    <property type="match status" value="1"/>
</dbReference>
<evidence type="ECO:0000256" key="3">
    <source>
        <dbReference type="ARBA" id="ARBA00022553"/>
    </source>
</evidence>
<comment type="catalytic activity">
    <reaction evidence="1">
        <text>ATP + protein L-histidine = ADP + protein N-phospho-L-histidine.</text>
        <dbReference type="EC" id="2.7.13.3"/>
    </reaction>
</comment>
<dbReference type="Gene3D" id="2.10.70.100">
    <property type="match status" value="1"/>
</dbReference>